<organism evidence="1 2">
    <name type="scientific">Pyronema omphalodes (strain CBS 100304)</name>
    <name type="common">Pyronema confluens</name>
    <dbReference type="NCBI Taxonomy" id="1076935"/>
    <lineage>
        <taxon>Eukaryota</taxon>
        <taxon>Fungi</taxon>
        <taxon>Dikarya</taxon>
        <taxon>Ascomycota</taxon>
        <taxon>Pezizomycotina</taxon>
        <taxon>Pezizomycetes</taxon>
        <taxon>Pezizales</taxon>
        <taxon>Pyronemataceae</taxon>
        <taxon>Pyronema</taxon>
    </lineage>
</organism>
<dbReference type="AlphaFoldDB" id="U4LWF6"/>
<proteinExistence type="predicted"/>
<evidence type="ECO:0000313" key="2">
    <source>
        <dbReference type="Proteomes" id="UP000018144"/>
    </source>
</evidence>
<sequence>MSNTPVHLSAGSLTKEPVSTTIKSSSLLIVPALPQTGSALGSALAESDYRLSTIDSDAPKPKPKQTFVHCGKTANDYCTKGCAEEGIEACPCPDPTVKRRNSLKGNGPCWRRVLQEIAWNLTARINLLRYNRNGVKPFKPKKKPEKVNKRDELCRELDDIRAAARSGH</sequence>
<name>U4LWF6_PYROM</name>
<keyword evidence="2" id="KW-1185">Reference proteome</keyword>
<dbReference type="EMBL" id="HF936162">
    <property type="protein sequence ID" value="CCX33713.1"/>
    <property type="molecule type" value="Genomic_DNA"/>
</dbReference>
<gene>
    <name evidence="1" type="ORF">PCON_01651</name>
</gene>
<reference evidence="1 2" key="1">
    <citation type="journal article" date="2013" name="PLoS Genet.">
        <title>The genome and development-dependent transcriptomes of Pyronema confluens: a window into fungal evolution.</title>
        <authorList>
            <person name="Traeger S."/>
            <person name="Altegoer F."/>
            <person name="Freitag M."/>
            <person name="Gabaldon T."/>
            <person name="Kempken F."/>
            <person name="Kumar A."/>
            <person name="Marcet-Houben M."/>
            <person name="Poggeler S."/>
            <person name="Stajich J.E."/>
            <person name="Nowrousian M."/>
        </authorList>
    </citation>
    <scope>NUCLEOTIDE SEQUENCE [LARGE SCALE GENOMIC DNA]</scope>
    <source>
        <strain evidence="2">CBS 100304</strain>
        <tissue evidence="1">Vegetative mycelium</tissue>
    </source>
</reference>
<evidence type="ECO:0000313" key="1">
    <source>
        <dbReference type="EMBL" id="CCX33713.1"/>
    </source>
</evidence>
<dbReference type="Proteomes" id="UP000018144">
    <property type="component" value="Unassembled WGS sequence"/>
</dbReference>
<accession>U4LWF6</accession>
<dbReference type="OrthoDB" id="5439959at2759"/>
<protein>
    <submittedName>
        <fullName evidence="1">Uncharacterized protein</fullName>
    </submittedName>
</protein>